<dbReference type="AlphaFoldDB" id="A0A0R2F9N8"/>
<dbReference type="RefSeq" id="WP_054735952.1">
    <property type="nucleotide sequence ID" value="NZ_AYZM01000111.1"/>
</dbReference>
<dbReference type="PATRIC" id="fig|1423804.4.peg.1100"/>
<name>A0A0R2F9N8_9LACO</name>
<evidence type="ECO:0000313" key="2">
    <source>
        <dbReference type="EMBL" id="KRN21581.1"/>
    </source>
</evidence>
<feature type="transmembrane region" description="Helical" evidence="1">
    <location>
        <begin position="7"/>
        <end position="25"/>
    </location>
</feature>
<keyword evidence="1" id="KW-1133">Transmembrane helix</keyword>
<dbReference type="Proteomes" id="UP000051442">
    <property type="component" value="Unassembled WGS sequence"/>
</dbReference>
<proteinExistence type="predicted"/>
<dbReference type="EMBL" id="AYZM01000111">
    <property type="protein sequence ID" value="KRN21581.1"/>
    <property type="molecule type" value="Genomic_DNA"/>
</dbReference>
<keyword evidence="3" id="KW-1185">Reference proteome</keyword>
<protein>
    <recommendedName>
        <fullName evidence="4">Major facilitator superfamily (MFS) profile domain-containing protein</fullName>
    </recommendedName>
</protein>
<reference evidence="2 3" key="1">
    <citation type="journal article" date="2015" name="Genome Announc.">
        <title>Expanding the biotechnology potential of lactobacilli through comparative genomics of 213 strains and associated genera.</title>
        <authorList>
            <person name="Sun Z."/>
            <person name="Harris H.M."/>
            <person name="McCann A."/>
            <person name="Guo C."/>
            <person name="Argimon S."/>
            <person name="Zhang W."/>
            <person name="Yang X."/>
            <person name="Jeffery I.B."/>
            <person name="Cooney J.C."/>
            <person name="Kagawa T.F."/>
            <person name="Liu W."/>
            <person name="Song Y."/>
            <person name="Salvetti E."/>
            <person name="Wrobel A."/>
            <person name="Rasinkangas P."/>
            <person name="Parkhill J."/>
            <person name="Rea M.C."/>
            <person name="O'Sullivan O."/>
            <person name="Ritari J."/>
            <person name="Douillard F.P."/>
            <person name="Paul Ross R."/>
            <person name="Yang R."/>
            <person name="Briner A.E."/>
            <person name="Felis G.E."/>
            <person name="de Vos W.M."/>
            <person name="Barrangou R."/>
            <person name="Klaenhammer T.R."/>
            <person name="Caufield P.W."/>
            <person name="Cui Y."/>
            <person name="Zhang H."/>
            <person name="O'Toole P.W."/>
        </authorList>
    </citation>
    <scope>NUCLEOTIDE SEQUENCE [LARGE SCALE GENOMIC DNA]</scope>
    <source>
        <strain evidence="2 3">DSM 23365</strain>
    </source>
</reference>
<comment type="caution">
    <text evidence="2">The sequence shown here is derived from an EMBL/GenBank/DDBJ whole genome shotgun (WGS) entry which is preliminary data.</text>
</comment>
<evidence type="ECO:0000313" key="3">
    <source>
        <dbReference type="Proteomes" id="UP000051442"/>
    </source>
</evidence>
<gene>
    <name evidence="2" type="ORF">FD14_GL001023</name>
</gene>
<keyword evidence="1" id="KW-0472">Membrane</keyword>
<feature type="transmembrane region" description="Helical" evidence="1">
    <location>
        <begin position="31"/>
        <end position="52"/>
    </location>
</feature>
<dbReference type="STRING" id="1423804.FD14_GL001023"/>
<accession>A0A0R2F9N8</accession>
<evidence type="ECO:0000256" key="1">
    <source>
        <dbReference type="SAM" id="Phobius"/>
    </source>
</evidence>
<organism evidence="2 3">
    <name type="scientific">Secundilactobacillus similis DSM 23365 = JCM 2765</name>
    <dbReference type="NCBI Taxonomy" id="1423804"/>
    <lineage>
        <taxon>Bacteria</taxon>
        <taxon>Bacillati</taxon>
        <taxon>Bacillota</taxon>
        <taxon>Bacilli</taxon>
        <taxon>Lactobacillales</taxon>
        <taxon>Lactobacillaceae</taxon>
        <taxon>Secundilactobacillus</taxon>
    </lineage>
</organism>
<keyword evidence="1" id="KW-0812">Transmembrane</keyword>
<evidence type="ECO:0008006" key="4">
    <source>
        <dbReference type="Google" id="ProtNLM"/>
    </source>
</evidence>
<sequence length="59" mass="5840">MASSLNISAFNVGVMLGSFTGGQIVSQFGLAMTPVGGLVLSLLALGLIGVAVRMAKTTA</sequence>